<gene>
    <name evidence="1" type="ORF">Z960_08345</name>
</gene>
<keyword evidence="2" id="KW-1185">Reference proteome</keyword>
<evidence type="ECO:0000313" key="1">
    <source>
        <dbReference type="EMBL" id="KEI16744.1"/>
    </source>
</evidence>
<reference evidence="1 2" key="1">
    <citation type="submission" date="2014-02" db="EMBL/GenBank/DDBJ databases">
        <title>Plasmidome dynamics in the species complex Clostridium novyi sensu lato converts strains of independent lineages into distinctly different pathogens.</title>
        <authorList>
            <person name="Skarin H."/>
            <person name="Segerman B."/>
        </authorList>
    </citation>
    <scope>NUCLEOTIDE SEQUENCE [LARGE SCALE GENOMIC DNA]</scope>
    <source>
        <strain evidence="1 2">NCTC 9693</strain>
    </source>
</reference>
<accession>A0ABR4TFI3</accession>
<proteinExistence type="predicted"/>
<sequence>MFSKGDKLVETKIDKIKTDLTISQKDYDREIEAVLEEISELVDNYSNQINTGVSGIRWQALSYKDQAIDHRIIAIKNNPSFSEEEKKEKINHFLPEGLFNFITDCVYEQQLKMLPKNVKPILVTVNNIKESPLKVTIIKDKLKDILNSISANLSEDNSIVGQYKGNLDSKTEYHHSSVITYYNKLKNGQGHSTRASVYDNFSINMKAMLWNNLEKHKLNLEEILSRAAIDICTDNLEDREIYNIVKNWKIETL</sequence>
<comment type="caution">
    <text evidence="1">The sequence shown here is derived from an EMBL/GenBank/DDBJ whole genome shotgun (WGS) entry which is preliminary data.</text>
</comment>
<name>A0ABR4TFI3_CLOHA</name>
<dbReference type="EMBL" id="JENX01000058">
    <property type="protein sequence ID" value="KEI16744.1"/>
    <property type="molecule type" value="Genomic_DNA"/>
</dbReference>
<dbReference type="RefSeq" id="WP_039228975.1">
    <property type="nucleotide sequence ID" value="NZ_JENX01000058.1"/>
</dbReference>
<dbReference type="Proteomes" id="UP000027937">
    <property type="component" value="Unassembled WGS sequence"/>
</dbReference>
<organism evidence="1 2">
    <name type="scientific">Clostridium haemolyticum NCTC 9693</name>
    <dbReference type="NCBI Taxonomy" id="1443114"/>
    <lineage>
        <taxon>Bacteria</taxon>
        <taxon>Bacillati</taxon>
        <taxon>Bacillota</taxon>
        <taxon>Clostridia</taxon>
        <taxon>Eubacteriales</taxon>
        <taxon>Clostridiaceae</taxon>
        <taxon>Clostridium</taxon>
    </lineage>
</organism>
<protein>
    <submittedName>
        <fullName evidence="1">Uncharacterized protein</fullName>
    </submittedName>
</protein>
<evidence type="ECO:0000313" key="2">
    <source>
        <dbReference type="Proteomes" id="UP000027937"/>
    </source>
</evidence>